<sequence>MDFVLFLYKLGHVIWLILVSCFGCV</sequence>
<keyword evidence="2" id="KW-1185">Reference proteome</keyword>
<accession>A0A0B0Q090</accession>
<dbReference type="Proteomes" id="UP000032142">
    <property type="component" value="Unassembled WGS sequence"/>
</dbReference>
<evidence type="ECO:0000313" key="1">
    <source>
        <dbReference type="EMBL" id="KHG30597.1"/>
    </source>
</evidence>
<dbReference type="EMBL" id="KN458436">
    <property type="protein sequence ID" value="KHG30597.1"/>
    <property type="molecule type" value="Genomic_DNA"/>
</dbReference>
<protein>
    <submittedName>
        <fullName evidence="1">Uncharacterized protein</fullName>
    </submittedName>
</protein>
<evidence type="ECO:0000313" key="2">
    <source>
        <dbReference type="Proteomes" id="UP000032142"/>
    </source>
</evidence>
<organism evidence="1 2">
    <name type="scientific">Gossypium arboreum</name>
    <name type="common">Tree cotton</name>
    <name type="synonym">Gossypium nanking</name>
    <dbReference type="NCBI Taxonomy" id="29729"/>
    <lineage>
        <taxon>Eukaryota</taxon>
        <taxon>Viridiplantae</taxon>
        <taxon>Streptophyta</taxon>
        <taxon>Embryophyta</taxon>
        <taxon>Tracheophyta</taxon>
        <taxon>Spermatophyta</taxon>
        <taxon>Magnoliopsida</taxon>
        <taxon>eudicotyledons</taxon>
        <taxon>Gunneridae</taxon>
        <taxon>Pentapetalae</taxon>
        <taxon>rosids</taxon>
        <taxon>malvids</taxon>
        <taxon>Malvales</taxon>
        <taxon>Malvaceae</taxon>
        <taxon>Malvoideae</taxon>
        <taxon>Gossypium</taxon>
    </lineage>
</organism>
<name>A0A0B0Q090_GOSAR</name>
<reference evidence="2" key="1">
    <citation type="submission" date="2014-09" db="EMBL/GenBank/DDBJ databases">
        <authorList>
            <person name="Mudge J."/>
            <person name="Ramaraj T."/>
            <person name="Lindquist I.E."/>
            <person name="Bharti A.K."/>
            <person name="Sundararajan A."/>
            <person name="Cameron C.T."/>
            <person name="Woodward J.E."/>
            <person name="May G.D."/>
            <person name="Brubaker C."/>
            <person name="Broadhvest J."/>
            <person name="Wilkins T.A."/>
        </authorList>
    </citation>
    <scope>NUCLEOTIDE SEQUENCE</scope>
    <source>
        <strain evidence="2">cv. AKA8401</strain>
    </source>
</reference>
<dbReference type="AlphaFoldDB" id="A0A0B0Q090"/>
<gene>
    <name evidence="1" type="ORF">F383_11216</name>
</gene>
<proteinExistence type="predicted"/>